<dbReference type="InterPro" id="IPR018517">
    <property type="entry name" value="tRNA_hU_synthase_CS"/>
</dbReference>
<dbReference type="GO" id="GO:0017150">
    <property type="term" value="F:tRNA dihydrouridine synthase activity"/>
    <property type="evidence" value="ECO:0007669"/>
    <property type="project" value="InterPro"/>
</dbReference>
<feature type="compositionally biased region" description="Low complexity" evidence="6">
    <location>
        <begin position="7"/>
        <end position="20"/>
    </location>
</feature>
<sequence>MLSEQQASSVATEATTTTNSNIPKRPVIPIDYTNKVILAPMVRVNGLPFRRLAARFGADIVYSEELVDKKLIKCKPVYNEKLKTIDYIGHDGNIVYQVEVVDKESDSPTASQKVPTVLQLGTSSPELALQVAELMIDGYDAIDVNMGCPKKFSVKGGMGSALLRPENQENAFAILRALVKGIQEKHGKPVTCKIRLLDTTENTIELYEKLQATGVTAICVHARYIPQRPREKAHSHLVDPVSKITKVPIIANGDVFKPEDIDRIKDLTGCSSVMIARGAMWNLSIFRKEKVLLDKLVVAKELLDELIKYNYHSGLSKYILKRMFETHAKTKLYERLAKCKGFDDLHKALHFNDNEDLSKELTPEQIASIPAEDDEVDLAPRQKKTKHE</sequence>
<dbReference type="VEuPathDB" id="AmoebaDB:NAEGRDRAFT_82662"/>
<comment type="cofactor">
    <cofactor evidence="1">
        <name>FMN</name>
        <dbReference type="ChEBI" id="CHEBI:58210"/>
    </cofactor>
</comment>
<dbReference type="Pfam" id="PF01207">
    <property type="entry name" value="Dus"/>
    <property type="match status" value="1"/>
</dbReference>
<feature type="domain" description="DUS-like FMN-binding" evidence="7">
    <location>
        <begin position="37"/>
        <end position="291"/>
    </location>
</feature>
<dbReference type="OrthoDB" id="10262250at2759"/>
<dbReference type="PANTHER" id="PTHR45936">
    <property type="entry name" value="TRNA-DIHYDROURIDINE(20) SYNTHASE [NAD(P)+]-LIKE"/>
    <property type="match status" value="1"/>
</dbReference>
<dbReference type="RefSeq" id="XP_002675636.1">
    <property type="nucleotide sequence ID" value="XM_002675590.1"/>
</dbReference>
<evidence type="ECO:0000256" key="3">
    <source>
        <dbReference type="ARBA" id="ARBA00022643"/>
    </source>
</evidence>
<evidence type="ECO:0000256" key="1">
    <source>
        <dbReference type="ARBA" id="ARBA00001917"/>
    </source>
</evidence>
<dbReference type="PANTHER" id="PTHR45936:SF1">
    <property type="entry name" value="TRNA-DIHYDROURIDINE(20) SYNTHASE [NAD(P)+]-LIKE"/>
    <property type="match status" value="1"/>
</dbReference>
<protein>
    <submittedName>
        <fullName evidence="8">Dihydrouridine synthase, DuS</fullName>
    </submittedName>
</protein>
<dbReference type="GO" id="GO:0050660">
    <property type="term" value="F:flavin adenine dinucleotide binding"/>
    <property type="evidence" value="ECO:0007669"/>
    <property type="project" value="InterPro"/>
</dbReference>
<dbReference type="Proteomes" id="UP000006671">
    <property type="component" value="Unassembled WGS sequence"/>
</dbReference>
<dbReference type="KEGG" id="ngr:NAEGRDRAFT_82662"/>
<keyword evidence="9" id="KW-1185">Reference proteome</keyword>
<dbReference type="CDD" id="cd02801">
    <property type="entry name" value="DUS_like_FMN"/>
    <property type="match status" value="1"/>
</dbReference>
<dbReference type="InterPro" id="IPR052582">
    <property type="entry name" value="tRNA-DUS-like"/>
</dbReference>
<accession>D2VK62</accession>
<keyword evidence="2" id="KW-0285">Flavoprotein</keyword>
<gene>
    <name evidence="8" type="ORF">NAEGRDRAFT_82662</name>
</gene>
<dbReference type="GeneID" id="8862883"/>
<evidence type="ECO:0000313" key="8">
    <source>
        <dbReference type="EMBL" id="EFC42892.1"/>
    </source>
</evidence>
<evidence type="ECO:0000259" key="7">
    <source>
        <dbReference type="Pfam" id="PF01207"/>
    </source>
</evidence>
<dbReference type="SUPFAM" id="SSF51395">
    <property type="entry name" value="FMN-linked oxidoreductases"/>
    <property type="match status" value="1"/>
</dbReference>
<dbReference type="PROSITE" id="PS01136">
    <property type="entry name" value="UPF0034"/>
    <property type="match status" value="1"/>
</dbReference>
<dbReference type="EMBL" id="GG738877">
    <property type="protein sequence ID" value="EFC42892.1"/>
    <property type="molecule type" value="Genomic_DNA"/>
</dbReference>
<evidence type="ECO:0000256" key="6">
    <source>
        <dbReference type="SAM" id="MobiDB-lite"/>
    </source>
</evidence>
<organism evidence="9">
    <name type="scientific">Naegleria gruberi</name>
    <name type="common">Amoeba</name>
    <dbReference type="NCBI Taxonomy" id="5762"/>
    <lineage>
        <taxon>Eukaryota</taxon>
        <taxon>Discoba</taxon>
        <taxon>Heterolobosea</taxon>
        <taxon>Tetramitia</taxon>
        <taxon>Eutetramitia</taxon>
        <taxon>Vahlkampfiidae</taxon>
        <taxon>Naegleria</taxon>
    </lineage>
</organism>
<dbReference type="InterPro" id="IPR035587">
    <property type="entry name" value="DUS-like_FMN-bd"/>
</dbReference>
<keyword evidence="5" id="KW-0560">Oxidoreductase</keyword>
<evidence type="ECO:0000256" key="5">
    <source>
        <dbReference type="ARBA" id="ARBA00023002"/>
    </source>
</evidence>
<dbReference type="eggNOG" id="KOG2334">
    <property type="taxonomic scope" value="Eukaryota"/>
</dbReference>
<feature type="region of interest" description="Disordered" evidence="6">
    <location>
        <begin position="363"/>
        <end position="388"/>
    </location>
</feature>
<dbReference type="GO" id="GO:0005737">
    <property type="term" value="C:cytoplasm"/>
    <property type="evidence" value="ECO:0007669"/>
    <property type="project" value="TreeGrafter"/>
</dbReference>
<feature type="region of interest" description="Disordered" evidence="6">
    <location>
        <begin position="1"/>
        <end position="24"/>
    </location>
</feature>
<keyword evidence="3" id="KW-0288">FMN</keyword>
<proteinExistence type="predicted"/>
<dbReference type="Gene3D" id="3.20.20.70">
    <property type="entry name" value="Aldolase class I"/>
    <property type="match status" value="1"/>
</dbReference>
<dbReference type="AlphaFoldDB" id="D2VK62"/>
<keyword evidence="4" id="KW-0819">tRNA processing</keyword>
<evidence type="ECO:0000256" key="2">
    <source>
        <dbReference type="ARBA" id="ARBA00022630"/>
    </source>
</evidence>
<evidence type="ECO:0000256" key="4">
    <source>
        <dbReference type="ARBA" id="ARBA00022694"/>
    </source>
</evidence>
<dbReference type="InterPro" id="IPR013785">
    <property type="entry name" value="Aldolase_TIM"/>
</dbReference>
<reference evidence="8 9" key="1">
    <citation type="journal article" date="2010" name="Cell">
        <title>The genome of Naegleria gruberi illuminates early eukaryotic versatility.</title>
        <authorList>
            <person name="Fritz-Laylin L.K."/>
            <person name="Prochnik S.E."/>
            <person name="Ginger M.L."/>
            <person name="Dacks J.B."/>
            <person name="Carpenter M.L."/>
            <person name="Field M.C."/>
            <person name="Kuo A."/>
            <person name="Paredez A."/>
            <person name="Chapman J."/>
            <person name="Pham J."/>
            <person name="Shu S."/>
            <person name="Neupane R."/>
            <person name="Cipriano M."/>
            <person name="Mancuso J."/>
            <person name="Tu H."/>
            <person name="Salamov A."/>
            <person name="Lindquist E."/>
            <person name="Shapiro H."/>
            <person name="Lucas S."/>
            <person name="Grigoriev I.V."/>
            <person name="Cande W.Z."/>
            <person name="Fulton C."/>
            <person name="Rokhsar D.S."/>
            <person name="Dawson S.C."/>
        </authorList>
    </citation>
    <scope>NUCLEOTIDE SEQUENCE [LARGE SCALE GENOMIC DNA]</scope>
    <source>
        <strain evidence="8 9">NEG-M</strain>
    </source>
</reference>
<evidence type="ECO:0000313" key="9">
    <source>
        <dbReference type="Proteomes" id="UP000006671"/>
    </source>
</evidence>
<name>D2VK62_NAEGR</name>
<dbReference type="InParanoid" id="D2VK62"/>
<dbReference type="OMA" id="IARGAMW"/>
<dbReference type="STRING" id="5762.D2VK62"/>
<dbReference type="FunCoup" id="D2VK62">
    <property type="interactions" value="424"/>
</dbReference>